<name>A0A1X7FW62_9HYPH</name>
<evidence type="ECO:0000313" key="3">
    <source>
        <dbReference type="Proteomes" id="UP000192903"/>
    </source>
</evidence>
<dbReference type="STRING" id="464029.SAMN02982989_0974"/>
<organism evidence="2 3">
    <name type="scientific">Xaviernesmea oryzae</name>
    <dbReference type="NCBI Taxonomy" id="464029"/>
    <lineage>
        <taxon>Bacteria</taxon>
        <taxon>Pseudomonadati</taxon>
        <taxon>Pseudomonadota</taxon>
        <taxon>Alphaproteobacteria</taxon>
        <taxon>Hyphomicrobiales</taxon>
        <taxon>Rhizobiaceae</taxon>
        <taxon>Rhizobium/Agrobacterium group</taxon>
        <taxon>Xaviernesmea</taxon>
    </lineage>
</organism>
<dbReference type="InterPro" id="IPR036410">
    <property type="entry name" value="HSP_DnaJ_Cys-rich_dom_sf"/>
</dbReference>
<evidence type="ECO:0008006" key="4">
    <source>
        <dbReference type="Google" id="ProtNLM"/>
    </source>
</evidence>
<sequence length="60" mass="6228">MSDPTHQAPEETNTDPVPEDTPFAAENICRRCKGTGKIDGNRCPDCQGSGKVITPVGGAG</sequence>
<gene>
    <name evidence="2" type="ORF">SAMN02982989_0974</name>
</gene>
<reference evidence="3" key="1">
    <citation type="submission" date="2017-04" db="EMBL/GenBank/DDBJ databases">
        <authorList>
            <person name="Varghese N."/>
            <person name="Submissions S."/>
        </authorList>
    </citation>
    <scope>NUCLEOTIDE SEQUENCE [LARGE SCALE GENOMIC DNA]</scope>
    <source>
        <strain evidence="3">B4P</strain>
    </source>
</reference>
<dbReference type="Proteomes" id="UP000192903">
    <property type="component" value="Unassembled WGS sequence"/>
</dbReference>
<dbReference type="EMBL" id="FXAF01000008">
    <property type="protein sequence ID" value="SMF59745.1"/>
    <property type="molecule type" value="Genomic_DNA"/>
</dbReference>
<evidence type="ECO:0000313" key="2">
    <source>
        <dbReference type="EMBL" id="SMF59745.1"/>
    </source>
</evidence>
<accession>A0A1X7FW62</accession>
<feature type="region of interest" description="Disordered" evidence="1">
    <location>
        <begin position="36"/>
        <end position="60"/>
    </location>
</feature>
<evidence type="ECO:0000256" key="1">
    <source>
        <dbReference type="SAM" id="MobiDB-lite"/>
    </source>
</evidence>
<proteinExistence type="predicted"/>
<dbReference type="RefSeq" id="WP_085424025.1">
    <property type="nucleotide sequence ID" value="NZ_FXAF01000008.1"/>
</dbReference>
<dbReference type="Gene3D" id="6.20.20.10">
    <property type="match status" value="1"/>
</dbReference>
<protein>
    <recommendedName>
        <fullName evidence="4">Molecular chaperone DnaJ</fullName>
    </recommendedName>
</protein>
<keyword evidence="3" id="KW-1185">Reference proteome</keyword>
<dbReference type="SUPFAM" id="SSF57938">
    <property type="entry name" value="DnaJ/Hsp40 cysteine-rich domain"/>
    <property type="match status" value="1"/>
</dbReference>
<dbReference type="OrthoDB" id="7307073at2"/>
<feature type="region of interest" description="Disordered" evidence="1">
    <location>
        <begin position="1"/>
        <end position="22"/>
    </location>
</feature>
<dbReference type="AlphaFoldDB" id="A0A1X7FW62"/>